<proteinExistence type="predicted"/>
<organism evidence="2 3">
    <name type="scientific">Mucilaginibacter gracilis</name>
    <dbReference type="NCBI Taxonomy" id="423350"/>
    <lineage>
        <taxon>Bacteria</taxon>
        <taxon>Pseudomonadati</taxon>
        <taxon>Bacteroidota</taxon>
        <taxon>Sphingobacteriia</taxon>
        <taxon>Sphingobacteriales</taxon>
        <taxon>Sphingobacteriaceae</taxon>
        <taxon>Mucilaginibacter</taxon>
    </lineage>
</organism>
<evidence type="ECO:0000313" key="3">
    <source>
        <dbReference type="Proteomes" id="UP000268007"/>
    </source>
</evidence>
<sequence>MTNQQKLLPDKEPVLPKDSMIILVVHLGMGLFFVMAYFLLYSNIETFKMLILGYYTLFSVFFLFFYQEQLRVKRVFWLWCAIGFLQLVVYFINANSLMWGKWSFGNVLTALCGLPVVLALYHSFRRMSLQREGKELVIGIRKMYKPTKWDIAATITIPLVALLVCLF</sequence>
<evidence type="ECO:0000313" key="2">
    <source>
        <dbReference type="EMBL" id="RKR81908.1"/>
    </source>
</evidence>
<comment type="caution">
    <text evidence="2">The sequence shown here is derived from an EMBL/GenBank/DDBJ whole genome shotgun (WGS) entry which is preliminary data.</text>
</comment>
<protein>
    <submittedName>
        <fullName evidence="2">Uncharacterized protein</fullName>
    </submittedName>
</protein>
<dbReference type="EMBL" id="RBKU01000001">
    <property type="protein sequence ID" value="RKR81908.1"/>
    <property type="molecule type" value="Genomic_DNA"/>
</dbReference>
<reference evidence="2 3" key="1">
    <citation type="submission" date="2018-10" db="EMBL/GenBank/DDBJ databases">
        <title>Genomic Encyclopedia of Archaeal and Bacterial Type Strains, Phase II (KMG-II): from individual species to whole genera.</title>
        <authorList>
            <person name="Goeker M."/>
        </authorList>
    </citation>
    <scope>NUCLEOTIDE SEQUENCE [LARGE SCALE GENOMIC DNA]</scope>
    <source>
        <strain evidence="2 3">DSM 18602</strain>
    </source>
</reference>
<keyword evidence="1" id="KW-0812">Transmembrane</keyword>
<accession>A0A495J0L8</accession>
<dbReference type="RefSeq" id="WP_121197564.1">
    <property type="nucleotide sequence ID" value="NZ_RBKU01000001.1"/>
</dbReference>
<keyword evidence="3" id="KW-1185">Reference proteome</keyword>
<evidence type="ECO:0000256" key="1">
    <source>
        <dbReference type="SAM" id="Phobius"/>
    </source>
</evidence>
<dbReference type="Proteomes" id="UP000268007">
    <property type="component" value="Unassembled WGS sequence"/>
</dbReference>
<name>A0A495J0L8_9SPHI</name>
<keyword evidence="1" id="KW-1133">Transmembrane helix</keyword>
<feature type="transmembrane region" description="Helical" evidence="1">
    <location>
        <begin position="104"/>
        <end position="124"/>
    </location>
</feature>
<feature type="transmembrane region" description="Helical" evidence="1">
    <location>
        <begin position="21"/>
        <end position="41"/>
    </location>
</feature>
<feature type="transmembrane region" description="Helical" evidence="1">
    <location>
        <begin position="47"/>
        <end position="66"/>
    </location>
</feature>
<dbReference type="AlphaFoldDB" id="A0A495J0L8"/>
<gene>
    <name evidence="2" type="ORF">BDD43_2070</name>
</gene>
<feature type="transmembrane region" description="Helical" evidence="1">
    <location>
        <begin position="75"/>
        <end position="92"/>
    </location>
</feature>
<keyword evidence="1" id="KW-0472">Membrane</keyword>